<dbReference type="Pfam" id="PF03592">
    <property type="entry name" value="Terminase_2"/>
    <property type="match status" value="1"/>
</dbReference>
<feature type="region of interest" description="Disordered" evidence="1">
    <location>
        <begin position="155"/>
        <end position="210"/>
    </location>
</feature>
<evidence type="ECO:0000256" key="1">
    <source>
        <dbReference type="SAM" id="MobiDB-lite"/>
    </source>
</evidence>
<name>A0ABX7BG95_9PROT</name>
<geneLocation type="plasmid" evidence="2 3">
    <name>pTT6-2</name>
</geneLocation>
<evidence type="ECO:0000313" key="2">
    <source>
        <dbReference type="EMBL" id="QQP93413.1"/>
    </source>
</evidence>
<organism evidence="2 3">
    <name type="scientific">Skermanella cutis</name>
    <dbReference type="NCBI Taxonomy" id="2775420"/>
    <lineage>
        <taxon>Bacteria</taxon>
        <taxon>Pseudomonadati</taxon>
        <taxon>Pseudomonadota</taxon>
        <taxon>Alphaproteobacteria</taxon>
        <taxon>Rhodospirillales</taxon>
        <taxon>Azospirillaceae</taxon>
        <taxon>Skermanella</taxon>
    </lineage>
</organism>
<dbReference type="Gene3D" id="1.10.10.1400">
    <property type="entry name" value="Terminase, small subunit, N-terminal DNA-binding domain, HTH motif"/>
    <property type="match status" value="1"/>
</dbReference>
<feature type="compositionally biased region" description="Low complexity" evidence="1">
    <location>
        <begin position="167"/>
        <end position="191"/>
    </location>
</feature>
<sequence>MSDATPVIRLTARHEAFCQAMAANVGGAEAARRAGYSPKGAKQRGSCLMARPEIRIRVDQLRAARSAGIEVELNDAAETVKAIIADAMEKKQSALALRAVELRLKLRGIMLDKRIPHHFTAAPHPDADLEAHDFDPAEENDGRLAEAAVEIVTSVDDPVSRQKPSGRPAAVKPAPFAPRRAPALMTSTSLTPPLPLPLPQPLPMPLSAAG</sequence>
<accession>A0ABX7BG95</accession>
<keyword evidence="3" id="KW-1185">Reference proteome</keyword>
<keyword evidence="2" id="KW-0614">Plasmid</keyword>
<evidence type="ECO:0000313" key="3">
    <source>
        <dbReference type="Proteomes" id="UP000595197"/>
    </source>
</evidence>
<dbReference type="EMBL" id="CP067422">
    <property type="protein sequence ID" value="QQP93413.1"/>
    <property type="molecule type" value="Genomic_DNA"/>
</dbReference>
<feature type="compositionally biased region" description="Pro residues" evidence="1">
    <location>
        <begin position="192"/>
        <end position="204"/>
    </location>
</feature>
<proteinExistence type="predicted"/>
<dbReference type="Proteomes" id="UP000595197">
    <property type="component" value="Plasmid pTT6-2"/>
</dbReference>
<dbReference type="InterPro" id="IPR038713">
    <property type="entry name" value="Terminase_Gp1_N_sf"/>
</dbReference>
<reference evidence="2" key="1">
    <citation type="submission" date="2021-02" db="EMBL/GenBank/DDBJ databases">
        <title>Skermanella TT6 skin isolate.</title>
        <authorList>
            <person name="Lee K."/>
            <person name="Ganzorig M."/>
        </authorList>
    </citation>
    <scope>NUCLEOTIDE SEQUENCE</scope>
    <source>
        <strain evidence="2">TT6</strain>
    </source>
</reference>
<dbReference type="RefSeq" id="WP_201082974.1">
    <property type="nucleotide sequence ID" value="NZ_CP067422.1"/>
</dbReference>
<gene>
    <name evidence="2" type="ORF">IGS68_32835</name>
</gene>
<protein>
    <submittedName>
        <fullName evidence="2">Terminase small subunit</fullName>
    </submittedName>
</protein>
<dbReference type="InterPro" id="IPR005335">
    <property type="entry name" value="Terminase_ssu"/>
</dbReference>